<evidence type="ECO:0000313" key="3">
    <source>
        <dbReference type="WBParaSite" id="jg2187"/>
    </source>
</evidence>
<accession>A0A915DQK5</accession>
<dbReference type="InterPro" id="IPR036397">
    <property type="entry name" value="RNaseH_sf"/>
</dbReference>
<protein>
    <submittedName>
        <fullName evidence="3">Pao retrotransposon peptidase</fullName>
    </submittedName>
</protein>
<dbReference type="SUPFAM" id="SSF56672">
    <property type="entry name" value="DNA/RNA polymerases"/>
    <property type="match status" value="1"/>
</dbReference>
<dbReference type="CDD" id="cd01644">
    <property type="entry name" value="RT_pepA17"/>
    <property type="match status" value="1"/>
</dbReference>
<name>A0A915DQK5_9BILA</name>
<dbReference type="Proteomes" id="UP000887574">
    <property type="component" value="Unplaced"/>
</dbReference>
<feature type="compositionally biased region" description="Basic and acidic residues" evidence="1">
    <location>
        <begin position="154"/>
        <end position="168"/>
    </location>
</feature>
<dbReference type="WBParaSite" id="jg2187">
    <property type="protein sequence ID" value="jg2187"/>
    <property type="gene ID" value="jg2187"/>
</dbReference>
<dbReference type="InterPro" id="IPR043502">
    <property type="entry name" value="DNA/RNA_pol_sf"/>
</dbReference>
<dbReference type="AlphaFoldDB" id="A0A915DQK5"/>
<keyword evidence="2" id="KW-1185">Reference proteome</keyword>
<dbReference type="PANTHER" id="PTHR47331">
    <property type="entry name" value="PHD-TYPE DOMAIN-CONTAINING PROTEIN"/>
    <property type="match status" value="1"/>
</dbReference>
<evidence type="ECO:0000256" key="1">
    <source>
        <dbReference type="SAM" id="MobiDB-lite"/>
    </source>
</evidence>
<sequence>MKRVNPAYLRIPNTVLQSPSQVGAHEIWRKSCRMGAILISSQLQWTPKICHLSRIDVLKKSFGNKAVATSLLHSQLRDLKAGNGDTKALRLFNNELERILLQMSQLGEDSNSPFVRGVDRTCGPYVKPEGRQASKGQQKFSQLTNFFFATTTKESKEKSAAKPKEGKESATPYEKAGNQKKKKFPCTFCDGDQTGWIAVHMQLHKLALTTSAGIQHVTVDQEDSDLLSSSPIEVEMLIGVPTIQLMDWKCQKRWPSGLYKIETKLGPMLTGEGAFTKHKKGTSSFVNFSAEKSTNEVLEQFWQLENLGISEDPAENDDETAMELFQKSINFKDGRYCVRWPWKTNAPPLPSNYKIALSRLHSTWKTVNEANRLHDYNEVIQNQLSKNMIEPAPTQAHGSVVIHYLPHFAVITPGKSTKLRIVFDAQTKASKSSPSLNDQIFRGPVLLPGLAEILLRFRRPAIAVLGDIEKAFLQIMLAEEDRDSTRFLWLKDYQKPPSPDNICIYRYTRVVFGVNASPFLLSATINHHLHNYPVPLAQEIEENTYVDNVFMPASTVEEALKKYTKSKEIFSAAQMKLRDFISNNSEVNSKFEEEDRMNMQSYESGTPKEVVKVLGVKWNLKFDNLFVELKQTFNSPLTKRQVLHIIASIYDPMGWLAPMLVPAKAFLQQLWAEKVSWDVELSQKQEEEWSSITEEWENTALTVPRRIGIAEDEDYTLHCFVDASKTAFAAAVYYLASGGNHPHLVFSKNRITPPKPITIPRLELMAIVLGSKLVTTVSNAFKKEPIRKVLWSDSSCCLHWILGEEENQKRFIANRVKQIKANQDLEFRHVPGEHNPADLSSRGCTPNTLISSKVWWRGPEWLLKEDLWPPNIEVTEKAKFEENHEVNSLLAKPALPEAIFEFAKMSSWSKSTRVAAYALRFIATCRKNKPHSNSLTTPEHINGERALLQQIQQQHPPTGEHIYNLA</sequence>
<dbReference type="Pfam" id="PF05380">
    <property type="entry name" value="Peptidase_A17"/>
    <property type="match status" value="1"/>
</dbReference>
<organism evidence="2 3">
    <name type="scientific">Ditylenchus dipsaci</name>
    <dbReference type="NCBI Taxonomy" id="166011"/>
    <lineage>
        <taxon>Eukaryota</taxon>
        <taxon>Metazoa</taxon>
        <taxon>Ecdysozoa</taxon>
        <taxon>Nematoda</taxon>
        <taxon>Chromadorea</taxon>
        <taxon>Rhabditida</taxon>
        <taxon>Tylenchina</taxon>
        <taxon>Tylenchomorpha</taxon>
        <taxon>Sphaerularioidea</taxon>
        <taxon>Anguinidae</taxon>
        <taxon>Anguininae</taxon>
        <taxon>Ditylenchus</taxon>
    </lineage>
</organism>
<dbReference type="GO" id="GO:0006259">
    <property type="term" value="P:DNA metabolic process"/>
    <property type="evidence" value="ECO:0007669"/>
    <property type="project" value="UniProtKB-ARBA"/>
</dbReference>
<dbReference type="Gene3D" id="3.30.70.270">
    <property type="match status" value="1"/>
</dbReference>
<reference evidence="3" key="1">
    <citation type="submission" date="2022-11" db="UniProtKB">
        <authorList>
            <consortium name="WormBaseParasite"/>
        </authorList>
    </citation>
    <scope>IDENTIFICATION</scope>
</reference>
<dbReference type="InterPro" id="IPR043128">
    <property type="entry name" value="Rev_trsase/Diguanyl_cyclase"/>
</dbReference>
<dbReference type="Gene3D" id="3.10.10.10">
    <property type="entry name" value="HIV Type 1 Reverse Transcriptase, subunit A, domain 1"/>
    <property type="match status" value="1"/>
</dbReference>
<proteinExistence type="predicted"/>
<dbReference type="GO" id="GO:0003676">
    <property type="term" value="F:nucleic acid binding"/>
    <property type="evidence" value="ECO:0007669"/>
    <property type="project" value="InterPro"/>
</dbReference>
<dbReference type="PANTHER" id="PTHR47331:SF1">
    <property type="entry name" value="GAG-LIKE PROTEIN"/>
    <property type="match status" value="1"/>
</dbReference>
<dbReference type="Gene3D" id="3.30.420.10">
    <property type="entry name" value="Ribonuclease H-like superfamily/Ribonuclease H"/>
    <property type="match status" value="1"/>
</dbReference>
<dbReference type="InterPro" id="IPR008042">
    <property type="entry name" value="Retrotrans_Pao"/>
</dbReference>
<evidence type="ECO:0000313" key="2">
    <source>
        <dbReference type="Proteomes" id="UP000887574"/>
    </source>
</evidence>
<feature type="region of interest" description="Disordered" evidence="1">
    <location>
        <begin position="154"/>
        <end position="176"/>
    </location>
</feature>